<reference evidence="17" key="3">
    <citation type="journal article" date="2021" name="Virus Genes">
        <title>Full-genome characterization of a novel Felis catus papillomavirus 4 subtype identified in a cutaneous squamous cell carcinoma of a domestic cat.</title>
        <authorList>
            <person name="Yamashita-Kawanishi N."/>
            <person name="Gushino Y."/>
            <person name="Chang C.-Y."/>
            <person name="Chang H."/>
            <person name="Chambers J.K."/>
            <person name="Uchida K."/>
            <person name="Haga T."/>
        </authorList>
    </citation>
    <scope>NUCLEOTIDE SEQUENCE</scope>
    <source>
        <strain evidence="17">141110</strain>
    </source>
</reference>
<accession>A0A8D5WNQ3</accession>
<dbReference type="InterPro" id="IPR000784">
    <property type="entry name" value="Late_L2"/>
</dbReference>
<evidence type="ECO:0000256" key="10">
    <source>
        <dbReference type="ARBA" id="ARBA00023046"/>
    </source>
</evidence>
<keyword evidence="12 15" id="KW-0238">DNA-binding</keyword>
<keyword evidence="3 15" id="KW-0167">Capsid protein</keyword>
<comment type="caution">
    <text evidence="15">Lacks conserved residue(s) required for the propagation of feature annotation.</text>
</comment>
<keyword evidence="6" id="KW-1040">Host Golgi apparatus</keyword>
<comment type="subcellular location">
    <subcellularLocation>
        <location evidence="15">Virion</location>
    </subcellularLocation>
    <subcellularLocation>
        <location evidence="15">Host nucleus</location>
    </subcellularLocation>
</comment>
<keyword evidence="5 15" id="KW-0945">Host-virus interaction</keyword>
<evidence type="ECO:0000256" key="5">
    <source>
        <dbReference type="ARBA" id="ARBA00022581"/>
    </source>
</evidence>
<reference evidence="17" key="2">
    <citation type="journal article" date="2018" name="J. Vet. Med. Sci.">
        <title>Detection of felis catus papillomavirus type 3 and 4 DNA from squamous cell carcinoma cases of cats in Japan.</title>
        <authorList>
            <person name="Yamashita-Kawanishi N."/>
            <person name="Sawanobori R."/>
            <person name="Matsumiya K."/>
            <person name="Uema A."/>
            <person name="Chambers J.K."/>
            <person name="Uchida K."/>
            <person name="Shimakura H."/>
            <person name="Tsuzuki M."/>
            <person name="Chang C.-Y."/>
            <person name="Chang H.-W."/>
            <person name="Haga T."/>
        </authorList>
    </citation>
    <scope>NUCLEOTIDE SEQUENCE</scope>
    <source>
        <strain evidence="17">141110</strain>
    </source>
</reference>
<keyword evidence="14 15" id="KW-1160">Virus entry into host cell</keyword>
<evidence type="ECO:0000256" key="9">
    <source>
        <dbReference type="ARBA" id="ARBA00022952"/>
    </source>
</evidence>
<dbReference type="HAMAP" id="MF_04003">
    <property type="entry name" value="PPV_L2"/>
    <property type="match status" value="1"/>
</dbReference>
<evidence type="ECO:0000256" key="11">
    <source>
        <dbReference type="ARBA" id="ARBA00023120"/>
    </source>
</evidence>
<evidence type="ECO:0000256" key="8">
    <source>
        <dbReference type="ARBA" id="ARBA00022921"/>
    </source>
</evidence>
<evidence type="ECO:0000256" key="12">
    <source>
        <dbReference type="ARBA" id="ARBA00023125"/>
    </source>
</evidence>
<keyword evidence="7 15" id="KW-0946">Virion</keyword>
<comment type="subunit">
    <text evidence="15">Interacts with major capsid protein L1. Interacts with E2; this interaction inhibits E2 transcriptional activity but not the DNA replication function E2. Interacts with host HSPA8; this interaction is required for L2 nuclear translocation. Interacts with host importins KPNB2 and KPNB3. Forms a complex with importin alpha2-beta1 heterodimers via interaction with the importin alpha2 adapter. Interacts with host DYNLT1; this interaction is essential for virus intracellular transport during entry. Interacts (via C-terminus) with host retromer subunits VPS35 AND VPS29.</text>
</comment>
<protein>
    <recommendedName>
        <fullName evidence="15">Minor capsid protein L2</fullName>
    </recommendedName>
</protein>
<proteinExistence type="inferred from homology"/>
<comment type="function">
    <text evidence="15">Minor protein of the capsid that localizes along the inner surface of the virion, within the central cavities beneath the L1 pentamers. Plays a role in capsid stabilization through interaction with the major capsid protein L1. Once the virion enters the host cell, L2 escorts the genomic DNA into the nucleus by promoting escape from the endosomal compartments and traffic through the host Golgi network. Mechanistically, the C-terminus of L2 possesses a cell-penetrating peptide that protudes from the host endosome, interacts with host cytoplasmic retromer cargo and thereby mediates the capsid delivery to the host trans-Golgi network. Plays a role through its interaction with host dynein in the intracellular microtubule-dependent transport of viral capsid toward the nucleus. Mediates the viral genome import into the nucleus through binding to host importins. Once within the nucleus, L2 localizes viral genomes to host PML bodies in order to activate early gene expression for establishment of infection. Later on, promotes late gene expression by interacting with the viral E2 protein and by inhibiting its transcriptional activation functions. During virion assembly, encapsidates the genome by direct interaction with the viral DNA.</text>
</comment>
<organism evidence="17">
    <name type="scientific">Felis catus papillomavirus 4</name>
    <dbReference type="NCBI Taxonomy" id="1398507"/>
    <lineage>
        <taxon>Viruses</taxon>
        <taxon>Monodnaviria</taxon>
        <taxon>Shotokuvirae</taxon>
        <taxon>Cossaviricota</taxon>
        <taxon>Papovaviricetes</taxon>
        <taxon>Zurhausenvirales</taxon>
        <taxon>Papillomaviridae</taxon>
        <taxon>Firstpapillomavirinae</taxon>
        <taxon>Taupapillomavirus</taxon>
        <taxon>Taupapillomavirus 3</taxon>
    </lineage>
</organism>
<evidence type="ECO:0000256" key="16">
    <source>
        <dbReference type="SAM" id="MobiDB-lite"/>
    </source>
</evidence>
<dbReference type="GO" id="GO:0075732">
    <property type="term" value="P:viral penetration into host nucleus"/>
    <property type="evidence" value="ECO:0007669"/>
    <property type="project" value="UniProtKB-KW"/>
</dbReference>
<evidence type="ECO:0000256" key="3">
    <source>
        <dbReference type="ARBA" id="ARBA00022561"/>
    </source>
</evidence>
<dbReference type="GO" id="GO:0075521">
    <property type="term" value="P:microtubule-dependent intracellular transport of viral material towards nucleus"/>
    <property type="evidence" value="ECO:0007669"/>
    <property type="project" value="UniProtKB-UniRule"/>
</dbReference>
<keyword evidence="2 15" id="KW-0597">Phosphoprotein</keyword>
<comment type="PTM">
    <text evidence="15">Highly phosphorylated.</text>
</comment>
<keyword evidence="8 15" id="KW-0426">Late protein</keyword>
<keyword evidence="1 15" id="KW-1163">Viral penetration into host nucleus</keyword>
<gene>
    <name evidence="15 17" type="primary">L2</name>
</gene>
<feature type="disulfide bond" evidence="15">
    <location>
        <begin position="20"/>
        <end position="26"/>
    </location>
</feature>
<feature type="region of interest" description="Disordered" evidence="16">
    <location>
        <begin position="142"/>
        <end position="161"/>
    </location>
</feature>
<keyword evidence="13 15" id="KW-1015">Disulfide bond</keyword>
<keyword evidence="4 15" id="KW-1048">Host nucleus</keyword>
<dbReference type="EMBL" id="LC333413">
    <property type="protein sequence ID" value="BCW91361.1"/>
    <property type="molecule type" value="Genomic_DNA"/>
</dbReference>
<dbReference type="GO" id="GO:0005198">
    <property type="term" value="F:structural molecule activity"/>
    <property type="evidence" value="ECO:0007669"/>
    <property type="project" value="UniProtKB-UniRule"/>
</dbReference>
<evidence type="ECO:0000256" key="6">
    <source>
        <dbReference type="ARBA" id="ARBA00022812"/>
    </source>
</evidence>
<dbReference type="GO" id="GO:0046718">
    <property type="term" value="P:symbiont entry into host cell"/>
    <property type="evidence" value="ECO:0007669"/>
    <property type="project" value="UniProtKB-KW"/>
</dbReference>
<keyword evidence="10" id="KW-1039">Host endosome</keyword>
<evidence type="ECO:0000256" key="2">
    <source>
        <dbReference type="ARBA" id="ARBA00022553"/>
    </source>
</evidence>
<evidence type="ECO:0000313" key="17">
    <source>
        <dbReference type="EMBL" id="BCW91361.1"/>
    </source>
</evidence>
<evidence type="ECO:0000256" key="1">
    <source>
        <dbReference type="ARBA" id="ARBA00022524"/>
    </source>
</evidence>
<dbReference type="Pfam" id="PF00513">
    <property type="entry name" value="Late_protein_L2"/>
    <property type="match status" value="1"/>
</dbReference>
<dbReference type="GO" id="GO:0043657">
    <property type="term" value="C:host cell"/>
    <property type="evidence" value="ECO:0007669"/>
    <property type="project" value="GOC"/>
</dbReference>
<evidence type="ECO:0000256" key="14">
    <source>
        <dbReference type="ARBA" id="ARBA00023296"/>
    </source>
</evidence>
<evidence type="ECO:0000256" key="4">
    <source>
        <dbReference type="ARBA" id="ARBA00022562"/>
    </source>
</evidence>
<sequence>MTSRAKRIKRDSASNLYRHCLQGGDCIPDVVNKFEAKTPADKILQIGSSVTYFGGAGIGTGRGTGGATGYRPLAGEGVRVGGRPSVLRPSVPVDPLGAIDVAPVDVGGGGGADIPSVIPLEDVTPTAGVDAPTVTTAVDAVGGEASTTGGGPLTGPSVATSSTDDTAILEVGSSSTPGSRQRVSRQQYNNPTFTPITQSTPTAGEAALGDSVVVSLSGGSTIIGGGGEGFENFEEIELQDFGVQRQPQTSTPEGTLQGLLSRARELYNRRLRQVPVSSKVFLGDPRGLVEYGFENPAYDPFEEQVFPTPGRPEAAPTPGFEDIGALGPARFSAGEGGRLRVNRVGSRKTIRLRSGTYIGERVHYYQDVSTIGETLEMSVLGEQSGDTTIVLSQEGTMVDGLSDHLHQEEELLLDELDEDFSGVQLSLMSPRGRSVAVDLPPLTDVNFSFLAPNDLGDGLFISYPSGSGRPTSKEDGSLPFPISPPLPFDSVTATFDLHPGLKHRKRKRKHHGL</sequence>
<dbReference type="GO" id="GO:0042025">
    <property type="term" value="C:host cell nucleus"/>
    <property type="evidence" value="ECO:0007669"/>
    <property type="project" value="UniProtKB-SubCell"/>
</dbReference>
<evidence type="ECO:0000256" key="13">
    <source>
        <dbReference type="ARBA" id="ARBA00023157"/>
    </source>
</evidence>
<evidence type="ECO:0000256" key="7">
    <source>
        <dbReference type="ARBA" id="ARBA00022844"/>
    </source>
</evidence>
<comment type="similarity">
    <text evidence="15">Belongs to the papillomaviridae L2 protein family.</text>
</comment>
<keyword evidence="9 15" id="KW-1177">Microtubular inwards viral transport</keyword>
<name>A0A8D5WNQ3_9PAPI</name>
<dbReference type="GO" id="GO:0019028">
    <property type="term" value="C:viral capsid"/>
    <property type="evidence" value="ECO:0007669"/>
    <property type="project" value="UniProtKB-UniRule"/>
</dbReference>
<dbReference type="GO" id="GO:0003677">
    <property type="term" value="F:DNA binding"/>
    <property type="evidence" value="ECO:0007669"/>
    <property type="project" value="UniProtKB-UniRule"/>
</dbReference>
<reference evidence="17" key="1">
    <citation type="submission" date="2017-11" db="EMBL/GenBank/DDBJ databases">
        <authorList>
            <person name="Yamashita N."/>
            <person name="Sawanobori R."/>
            <person name="Matsumiya K."/>
            <person name="Haga T."/>
        </authorList>
    </citation>
    <scope>NUCLEOTIDE SEQUENCE</scope>
    <source>
        <strain evidence="17">141110</strain>
    </source>
</reference>
<keyword evidence="11 15" id="KW-1176">Cytoplasmic inwards viral transport</keyword>
<evidence type="ECO:0000256" key="15">
    <source>
        <dbReference type="HAMAP-Rule" id="MF_04003"/>
    </source>
</evidence>